<evidence type="ECO:0000313" key="5">
    <source>
        <dbReference type="EMBL" id="KAK4495521.1"/>
    </source>
</evidence>
<dbReference type="Pfam" id="PF00172">
    <property type="entry name" value="Zn_clus"/>
    <property type="match status" value="1"/>
</dbReference>
<dbReference type="EMBL" id="JAXOVC010000012">
    <property type="protein sequence ID" value="KAK4495521.1"/>
    <property type="molecule type" value="Genomic_DNA"/>
</dbReference>
<dbReference type="PROSITE" id="PS50048">
    <property type="entry name" value="ZN2_CY6_FUNGAL_2"/>
    <property type="match status" value="1"/>
</dbReference>
<feature type="domain" description="Zn(2)-C6 fungal-type" evidence="4">
    <location>
        <begin position="23"/>
        <end position="53"/>
    </location>
</feature>
<sequence>MNTPSVPNGDADSADKSTAKTFACLNCTRRKVKCDKARPTCGSCTKTNLQCVFAAPPPPRRHGKRKADAASGLSGRSDRHGDQTRDSPASARARARNESEHHNPNPEHDHPQPDRLGDGLQTEPAQGWTSEISTGTMVSGPGRSRYINSSHWRNLGDDEVQHLSHDFDHGVQPSTNEAQSKEGDQIGMTPGESAMHPLTAAFMGFQSTHSLLDYHPAHEQAMALCKIHCARVEPLCKILHIPSAWLLVRAASQQPALVSRSDECLLFAIYHFAVFAMTDQECLATLQQSRSIARSKFAFAARQALANACFLQTTEMSILQALTLFLLAGRDHYDPHTYWIMTGTLTNLRRVLSG</sequence>
<dbReference type="InterPro" id="IPR001138">
    <property type="entry name" value="Zn2Cys6_DnaBD"/>
</dbReference>
<dbReference type="InterPro" id="IPR050613">
    <property type="entry name" value="Sec_Metabolite_Reg"/>
</dbReference>
<dbReference type="Proteomes" id="UP001305779">
    <property type="component" value="Unassembled WGS sequence"/>
</dbReference>
<feature type="compositionally biased region" description="Basic and acidic residues" evidence="3">
    <location>
        <begin position="95"/>
        <end position="117"/>
    </location>
</feature>
<dbReference type="PANTHER" id="PTHR31001:SF85">
    <property type="entry name" value="ZN(II)2CYS6 TRANSCRIPTION FACTOR (EUROFUNG)"/>
    <property type="match status" value="1"/>
</dbReference>
<name>A0ABR0E2T6_ZASCE</name>
<evidence type="ECO:0000256" key="2">
    <source>
        <dbReference type="ARBA" id="ARBA00023242"/>
    </source>
</evidence>
<reference evidence="5 6" key="1">
    <citation type="journal article" date="2023" name="G3 (Bethesda)">
        <title>A chromosome-level genome assembly of Zasmidium syzygii isolated from banana leaves.</title>
        <authorList>
            <person name="van Westerhoven A.C."/>
            <person name="Mehrabi R."/>
            <person name="Talebi R."/>
            <person name="Steentjes M.B.F."/>
            <person name="Corcolon B."/>
            <person name="Chong P.A."/>
            <person name="Kema G.H.J."/>
            <person name="Seidl M.F."/>
        </authorList>
    </citation>
    <scope>NUCLEOTIDE SEQUENCE [LARGE SCALE GENOMIC DNA]</scope>
    <source>
        <strain evidence="5 6">P124</strain>
    </source>
</reference>
<gene>
    <name evidence="5" type="ORF">PRZ48_013853</name>
</gene>
<dbReference type="PANTHER" id="PTHR31001">
    <property type="entry name" value="UNCHARACTERIZED TRANSCRIPTIONAL REGULATORY PROTEIN"/>
    <property type="match status" value="1"/>
</dbReference>
<keyword evidence="2" id="KW-0539">Nucleus</keyword>
<evidence type="ECO:0000256" key="3">
    <source>
        <dbReference type="SAM" id="MobiDB-lite"/>
    </source>
</evidence>
<feature type="region of interest" description="Disordered" evidence="3">
    <location>
        <begin position="165"/>
        <end position="189"/>
    </location>
</feature>
<comment type="subcellular location">
    <subcellularLocation>
        <location evidence="1">Nucleus</location>
    </subcellularLocation>
</comment>
<keyword evidence="6" id="KW-1185">Reference proteome</keyword>
<feature type="compositionally biased region" description="Polar residues" evidence="3">
    <location>
        <begin position="123"/>
        <end position="137"/>
    </location>
</feature>
<evidence type="ECO:0000259" key="4">
    <source>
        <dbReference type="PROSITE" id="PS50048"/>
    </source>
</evidence>
<dbReference type="SUPFAM" id="SSF57701">
    <property type="entry name" value="Zn2/Cys6 DNA-binding domain"/>
    <property type="match status" value="1"/>
</dbReference>
<dbReference type="PROSITE" id="PS00463">
    <property type="entry name" value="ZN2_CY6_FUNGAL_1"/>
    <property type="match status" value="1"/>
</dbReference>
<dbReference type="SMART" id="SM00066">
    <property type="entry name" value="GAL4"/>
    <property type="match status" value="1"/>
</dbReference>
<feature type="compositionally biased region" description="Basic and acidic residues" evidence="3">
    <location>
        <begin position="76"/>
        <end position="85"/>
    </location>
</feature>
<dbReference type="CDD" id="cd00067">
    <property type="entry name" value="GAL4"/>
    <property type="match status" value="1"/>
</dbReference>
<proteinExistence type="predicted"/>
<accession>A0ABR0E2T6</accession>
<protein>
    <recommendedName>
        <fullName evidence="4">Zn(2)-C6 fungal-type domain-containing protein</fullName>
    </recommendedName>
</protein>
<dbReference type="CDD" id="cd12148">
    <property type="entry name" value="fungal_TF_MHR"/>
    <property type="match status" value="1"/>
</dbReference>
<comment type="caution">
    <text evidence="5">The sequence shown here is derived from an EMBL/GenBank/DDBJ whole genome shotgun (WGS) entry which is preliminary data.</text>
</comment>
<feature type="region of interest" description="Disordered" evidence="3">
    <location>
        <begin position="55"/>
        <end position="145"/>
    </location>
</feature>
<evidence type="ECO:0000256" key="1">
    <source>
        <dbReference type="ARBA" id="ARBA00004123"/>
    </source>
</evidence>
<dbReference type="Gene3D" id="4.10.240.10">
    <property type="entry name" value="Zn(2)-C6 fungal-type DNA-binding domain"/>
    <property type="match status" value="1"/>
</dbReference>
<evidence type="ECO:0000313" key="6">
    <source>
        <dbReference type="Proteomes" id="UP001305779"/>
    </source>
</evidence>
<organism evidence="5 6">
    <name type="scientific">Zasmidium cellare</name>
    <name type="common">Wine cellar mold</name>
    <name type="synonym">Racodium cellare</name>
    <dbReference type="NCBI Taxonomy" id="395010"/>
    <lineage>
        <taxon>Eukaryota</taxon>
        <taxon>Fungi</taxon>
        <taxon>Dikarya</taxon>
        <taxon>Ascomycota</taxon>
        <taxon>Pezizomycotina</taxon>
        <taxon>Dothideomycetes</taxon>
        <taxon>Dothideomycetidae</taxon>
        <taxon>Mycosphaerellales</taxon>
        <taxon>Mycosphaerellaceae</taxon>
        <taxon>Zasmidium</taxon>
    </lineage>
</organism>
<dbReference type="InterPro" id="IPR036864">
    <property type="entry name" value="Zn2-C6_fun-type_DNA-bd_sf"/>
</dbReference>